<proteinExistence type="inferred from homology"/>
<evidence type="ECO:0000256" key="6">
    <source>
        <dbReference type="ARBA" id="ARBA00043993"/>
    </source>
</evidence>
<dbReference type="InterPro" id="IPR032692">
    <property type="entry name" value="YccS_N"/>
</dbReference>
<evidence type="ECO:0000256" key="7">
    <source>
        <dbReference type="SAM" id="Phobius"/>
    </source>
</evidence>
<feature type="transmembrane region" description="Helical" evidence="7">
    <location>
        <begin position="69"/>
        <end position="87"/>
    </location>
</feature>
<comment type="subcellular location">
    <subcellularLocation>
        <location evidence="1">Cell membrane</location>
        <topology evidence="1">Multi-pass membrane protein</topology>
    </subcellularLocation>
</comment>
<name>A0A419S4A6_9SPHI</name>
<feature type="transmembrane region" description="Helical" evidence="7">
    <location>
        <begin position="143"/>
        <end position="163"/>
    </location>
</feature>
<accession>A0A419S4A6</accession>
<dbReference type="PANTHER" id="PTHR30509">
    <property type="entry name" value="P-HYDROXYBENZOIC ACID EFFLUX PUMP SUBUNIT-RELATED"/>
    <property type="match status" value="1"/>
</dbReference>
<dbReference type="PANTHER" id="PTHR30509:SF8">
    <property type="entry name" value="INNER MEMBRANE PROTEIN YCCS"/>
    <property type="match status" value="1"/>
</dbReference>
<evidence type="ECO:0000259" key="9">
    <source>
        <dbReference type="Pfam" id="PF13515"/>
    </source>
</evidence>
<comment type="similarity">
    <text evidence="6">Belongs to the YccS/YhfK family.</text>
</comment>
<evidence type="ECO:0000256" key="5">
    <source>
        <dbReference type="ARBA" id="ARBA00023136"/>
    </source>
</evidence>
<dbReference type="InterPro" id="IPR049453">
    <property type="entry name" value="Memb_transporter_dom"/>
</dbReference>
<keyword evidence="5 7" id="KW-0472">Membrane</keyword>
<evidence type="ECO:0000259" key="8">
    <source>
        <dbReference type="Pfam" id="PF12805"/>
    </source>
</evidence>
<feature type="transmembrane region" description="Helical" evidence="7">
    <location>
        <begin position="394"/>
        <end position="412"/>
    </location>
</feature>
<dbReference type="EMBL" id="MBTA01000026">
    <property type="protein sequence ID" value="RKD14483.1"/>
    <property type="molecule type" value="Genomic_DNA"/>
</dbReference>
<evidence type="ECO:0000256" key="4">
    <source>
        <dbReference type="ARBA" id="ARBA00022989"/>
    </source>
</evidence>
<sequence>MKSNPIDDFRNFMYTQYFSDGVKVTMGVLLPSFIAFQFNHLEIGVTLSLGALCASIADSPGPWLHRKNGMLATNVLVFFTALLTVSINTNPYFVAVEIFFLCFLYAMFYLYGTRAASVGTAALLIMVLDIIPGKSSFKPFEHSFLILGGGIWYYLLSTLFSTLRPYRYAQQTLGESISEVGKYMRLRARFYGNEVTVEENFEALVKQQVKVNELQDNVRDALFKTRELMNESTNAGRLMVQIFVDTVDIFEQTMATHNDYEGIRERFADKYILPAFAKTIEKVADEIEYIGFCLTYQQKPVVKHVSIEDLDDLKNRLDVLEQQGTSTLILKKILINLRNIYQKTVDIFTYFGKETVETKGGTSPSELSRFVSHQSFDWKIFRNNLNLSSGVFRYSLRLAIVCLIGFTVGRMFSLGHHSYWILVTILVIMKPGFSSTKQRNYERVVGTLIGGILGTIILMFVTDETARFVILLLFMLVTYSVIRIKYVVGVIFMTPFILVLFTFLNSASSVTMIASERIVDTLIGSFLAIASSYILFPDWESAQLRSFLPQMVKANLNYFEHIILRQSLMPVNVTEYRLARKNVYVNTANLSGAFQRMLQEPKSKQRRIKEIHKFVVLNHILSSYLANLSASFAETEATINSDQLKLIRKIRFYLEEAVGKIDAKIEAGTNTKLHIHLSDKKNDPQITEQLELITKLSAEISKMSEKI</sequence>
<feature type="transmembrane region" description="Helical" evidence="7">
    <location>
        <begin position="487"/>
        <end position="506"/>
    </location>
</feature>
<protein>
    <submittedName>
        <fullName evidence="10">Uncharacterized protein</fullName>
    </submittedName>
</protein>
<evidence type="ECO:0000313" key="10">
    <source>
        <dbReference type="EMBL" id="RKD14483.1"/>
    </source>
</evidence>
<comment type="caution">
    <text evidence="10">The sequence shown here is derived from an EMBL/GenBank/DDBJ whole genome shotgun (WGS) entry which is preliminary data.</text>
</comment>
<feature type="domain" description="Integral membrane protein YccS N-terminal" evidence="8">
    <location>
        <begin position="70"/>
        <end position="341"/>
    </location>
</feature>
<keyword evidence="2" id="KW-1003">Cell membrane</keyword>
<keyword evidence="3 7" id="KW-0812">Transmembrane</keyword>
<dbReference type="OrthoDB" id="8670769at2"/>
<evidence type="ECO:0000256" key="1">
    <source>
        <dbReference type="ARBA" id="ARBA00004651"/>
    </source>
</evidence>
<feature type="transmembrane region" description="Helical" evidence="7">
    <location>
        <begin position="466"/>
        <end position="482"/>
    </location>
</feature>
<dbReference type="RefSeq" id="WP_120182489.1">
    <property type="nucleotide sequence ID" value="NZ_MBTA01000026.1"/>
</dbReference>
<reference evidence="10 11" key="1">
    <citation type="submission" date="2016-07" db="EMBL/GenBank/DDBJ databases">
        <title>Genome of Pelobium manganitolerans.</title>
        <authorList>
            <person name="Wu S."/>
            <person name="Wang G."/>
        </authorList>
    </citation>
    <scope>NUCLEOTIDE SEQUENCE [LARGE SCALE GENOMIC DNA]</scope>
    <source>
        <strain evidence="10 11">YS-25</strain>
    </source>
</reference>
<feature type="transmembrane region" description="Helical" evidence="7">
    <location>
        <begin position="441"/>
        <end position="460"/>
    </location>
</feature>
<keyword evidence="4 7" id="KW-1133">Transmembrane helix</keyword>
<dbReference type="Pfam" id="PF13515">
    <property type="entry name" value="FUSC_2"/>
    <property type="match status" value="1"/>
</dbReference>
<feature type="transmembrane region" description="Helical" evidence="7">
    <location>
        <begin position="93"/>
        <end position="111"/>
    </location>
</feature>
<organism evidence="10 11">
    <name type="scientific">Pelobium manganitolerans</name>
    <dbReference type="NCBI Taxonomy" id="1842495"/>
    <lineage>
        <taxon>Bacteria</taxon>
        <taxon>Pseudomonadati</taxon>
        <taxon>Bacteroidota</taxon>
        <taxon>Sphingobacteriia</taxon>
        <taxon>Sphingobacteriales</taxon>
        <taxon>Sphingobacteriaceae</taxon>
        <taxon>Pelobium</taxon>
    </lineage>
</organism>
<gene>
    <name evidence="10" type="ORF">BCY91_08410</name>
</gene>
<dbReference type="GO" id="GO:0005886">
    <property type="term" value="C:plasma membrane"/>
    <property type="evidence" value="ECO:0007669"/>
    <property type="project" value="UniProtKB-SubCell"/>
</dbReference>
<feature type="domain" description="Integral membrane bound transporter" evidence="9">
    <location>
        <begin position="407"/>
        <end position="530"/>
    </location>
</feature>
<keyword evidence="11" id="KW-1185">Reference proteome</keyword>
<dbReference type="AlphaFoldDB" id="A0A419S4A6"/>
<dbReference type="Proteomes" id="UP000283433">
    <property type="component" value="Unassembled WGS sequence"/>
</dbReference>
<evidence type="ECO:0000313" key="11">
    <source>
        <dbReference type="Proteomes" id="UP000283433"/>
    </source>
</evidence>
<evidence type="ECO:0000256" key="3">
    <source>
        <dbReference type="ARBA" id="ARBA00022692"/>
    </source>
</evidence>
<evidence type="ECO:0000256" key="2">
    <source>
        <dbReference type="ARBA" id="ARBA00022475"/>
    </source>
</evidence>
<feature type="transmembrane region" description="Helical" evidence="7">
    <location>
        <begin position="418"/>
        <end position="434"/>
    </location>
</feature>
<dbReference type="Pfam" id="PF12805">
    <property type="entry name" value="FUSC-like"/>
    <property type="match status" value="1"/>
</dbReference>